<evidence type="ECO:0000256" key="5">
    <source>
        <dbReference type="ARBA" id="ARBA00046455"/>
    </source>
</evidence>
<evidence type="ECO:0000313" key="8">
    <source>
        <dbReference type="Proteomes" id="UP000285301"/>
    </source>
</evidence>
<evidence type="ECO:0000313" key="7">
    <source>
        <dbReference type="EMBL" id="RWS04061.1"/>
    </source>
</evidence>
<gene>
    <name evidence="7" type="ORF">B4U79_12265</name>
</gene>
<dbReference type="PANTHER" id="PTHR12126:SF11">
    <property type="entry name" value="NADH DEHYDROGENASE [UBIQUINONE] 1 ALPHA SUBCOMPLEX SUBUNIT 9, MITOCHONDRIAL"/>
    <property type="match status" value="1"/>
</dbReference>
<dbReference type="Gene3D" id="3.40.50.720">
    <property type="entry name" value="NAD(P)-binding Rossmann-like Domain"/>
    <property type="match status" value="1"/>
</dbReference>
<feature type="domain" description="NAD-dependent epimerase/dehydratase" evidence="6">
    <location>
        <begin position="71"/>
        <end position="285"/>
    </location>
</feature>
<accession>A0A3S3RPI3</accession>
<comment type="subunit">
    <text evidence="5">Complex I is composed of 45 different subunits. This a component of the hydrophobic protein fraction. Interacts with BLOC1S1. Interacts with SLC2A4. Interacts with CLOCK. Interacts with RAB5IF.</text>
</comment>
<dbReference type="GO" id="GO:0044877">
    <property type="term" value="F:protein-containing complex binding"/>
    <property type="evidence" value="ECO:0007669"/>
    <property type="project" value="TreeGrafter"/>
</dbReference>
<dbReference type="Pfam" id="PF01370">
    <property type="entry name" value="Epimerase"/>
    <property type="match status" value="1"/>
</dbReference>
<dbReference type="PANTHER" id="PTHR12126">
    <property type="entry name" value="NADH-UBIQUINONE OXIDOREDUCTASE 39 KDA SUBUNIT-RELATED"/>
    <property type="match status" value="1"/>
</dbReference>
<comment type="similarity">
    <text evidence="1">Belongs to the complex I NDUFA9 subunit family.</text>
</comment>
<organism evidence="7 8">
    <name type="scientific">Dinothrombium tinctorium</name>
    <dbReference type="NCBI Taxonomy" id="1965070"/>
    <lineage>
        <taxon>Eukaryota</taxon>
        <taxon>Metazoa</taxon>
        <taxon>Ecdysozoa</taxon>
        <taxon>Arthropoda</taxon>
        <taxon>Chelicerata</taxon>
        <taxon>Arachnida</taxon>
        <taxon>Acari</taxon>
        <taxon>Acariformes</taxon>
        <taxon>Trombidiformes</taxon>
        <taxon>Prostigmata</taxon>
        <taxon>Anystina</taxon>
        <taxon>Parasitengona</taxon>
        <taxon>Trombidioidea</taxon>
        <taxon>Trombidiidae</taxon>
        <taxon>Dinothrombium</taxon>
    </lineage>
</organism>
<sequence>MFRNVKTIANKGIGEKRLLAVLFNDCIVRFENTANGDVTVHSETQKFPSTGALALKRGTGGRSSFNGTVCTVFGASGFLGRHVCNKLGKIGTQIIIPFRGDPYEVRHLKVVGDLGQVLFFPYYLRNPESIYKAVKYSNVVINLIGKDNETPSFTYDEVHVEGARLLAKVCRDAGVQRFIHVSSLNCSENPPSHILKGGSRFLKSKYYGELAVREEFPDAIIFRPADIFGGIDRFFRYWQHWSRRVYGRIHLWNKGKGVYKQPVYAGDVAQGIVNAIFDNDAPGKTYDCVGPRRYELYELVSFFNRILEKDERYGWKIKDLRFSPYMWARFAFWGYFFKYPDNGLCWDKVEREMVTDTVTPNHPTLEDLGVQLTLMEPHAFYTLTPLRRMGYYPIILDEYPKINPPPFVQ</sequence>
<keyword evidence="8" id="KW-1185">Reference proteome</keyword>
<evidence type="ECO:0000256" key="2">
    <source>
        <dbReference type="ARBA" id="ARBA00040720"/>
    </source>
</evidence>
<dbReference type="GO" id="GO:0005739">
    <property type="term" value="C:mitochondrion"/>
    <property type="evidence" value="ECO:0007669"/>
    <property type="project" value="TreeGrafter"/>
</dbReference>
<dbReference type="InterPro" id="IPR036291">
    <property type="entry name" value="NAD(P)-bd_dom_sf"/>
</dbReference>
<dbReference type="SUPFAM" id="SSF51735">
    <property type="entry name" value="NAD(P)-binding Rossmann-fold domains"/>
    <property type="match status" value="1"/>
</dbReference>
<evidence type="ECO:0000256" key="4">
    <source>
        <dbReference type="ARBA" id="ARBA00043145"/>
    </source>
</evidence>
<dbReference type="OrthoDB" id="275457at2759"/>
<reference evidence="7 8" key="1">
    <citation type="journal article" date="2018" name="Gigascience">
        <title>Genomes of trombidid mites reveal novel predicted allergens and laterally-transferred genes associated with secondary metabolism.</title>
        <authorList>
            <person name="Dong X."/>
            <person name="Chaisiri K."/>
            <person name="Xia D."/>
            <person name="Armstrong S.D."/>
            <person name="Fang Y."/>
            <person name="Donnelly M.J."/>
            <person name="Kadowaki T."/>
            <person name="McGarry J.W."/>
            <person name="Darby A.C."/>
            <person name="Makepeace B.L."/>
        </authorList>
    </citation>
    <scope>NUCLEOTIDE SEQUENCE [LARGE SCALE GENOMIC DNA]</scope>
    <source>
        <strain evidence="7">UoL-WK</strain>
    </source>
</reference>
<evidence type="ECO:0000256" key="3">
    <source>
        <dbReference type="ARBA" id="ARBA00042000"/>
    </source>
</evidence>
<evidence type="ECO:0000256" key="1">
    <source>
        <dbReference type="ARBA" id="ARBA00038501"/>
    </source>
</evidence>
<dbReference type="Proteomes" id="UP000285301">
    <property type="component" value="Unassembled WGS sequence"/>
</dbReference>
<dbReference type="AlphaFoldDB" id="A0A3S3RPI3"/>
<proteinExistence type="inferred from homology"/>
<dbReference type="EMBL" id="NCKU01005896">
    <property type="protein sequence ID" value="RWS04061.1"/>
    <property type="molecule type" value="Genomic_DNA"/>
</dbReference>
<dbReference type="STRING" id="1965070.A0A3S3RPI3"/>
<dbReference type="CDD" id="cd05271">
    <property type="entry name" value="NDUFA9_like_SDR_a"/>
    <property type="match status" value="1"/>
</dbReference>
<evidence type="ECO:0000259" key="6">
    <source>
        <dbReference type="Pfam" id="PF01370"/>
    </source>
</evidence>
<comment type="caution">
    <text evidence="7">The sequence shown here is derived from an EMBL/GenBank/DDBJ whole genome shotgun (WGS) entry which is preliminary data.</text>
</comment>
<protein>
    <recommendedName>
        <fullName evidence="2">NADH dehydrogenase [ubiquinone] 1 alpha subcomplex subunit 9, mitochondrial</fullName>
    </recommendedName>
    <alternativeName>
        <fullName evidence="4">Complex I-39kD</fullName>
    </alternativeName>
    <alternativeName>
        <fullName evidence="3">NADH-ubiquinone oxidoreductase 39 kDa subunit</fullName>
    </alternativeName>
</protein>
<dbReference type="InterPro" id="IPR051207">
    <property type="entry name" value="ComplexI_NDUFA9_subunit"/>
</dbReference>
<name>A0A3S3RPI3_9ACAR</name>
<dbReference type="InterPro" id="IPR001509">
    <property type="entry name" value="Epimerase_deHydtase"/>
</dbReference>